<keyword evidence="1" id="KW-0456">Lyase</keyword>
<name>A0ABY0CTC3_9DELT</name>
<feature type="domain" description="Amidohydrolase-related" evidence="2">
    <location>
        <begin position="35"/>
        <end position="308"/>
    </location>
</feature>
<proteinExistence type="predicted"/>
<dbReference type="PANTHER" id="PTHR21240">
    <property type="entry name" value="2-AMINO-3-CARBOXYLMUCONATE-6-SEMIALDEHYDE DECARBOXYLASE"/>
    <property type="match status" value="1"/>
</dbReference>
<evidence type="ECO:0000256" key="1">
    <source>
        <dbReference type="ARBA" id="ARBA00023239"/>
    </source>
</evidence>
<dbReference type="EMBL" id="SADD01000006">
    <property type="protein sequence ID" value="RVU43606.1"/>
    <property type="molecule type" value="Genomic_DNA"/>
</dbReference>
<keyword evidence="4" id="KW-1185">Reference proteome</keyword>
<reference evidence="3 4" key="1">
    <citation type="submission" date="2019-01" db="EMBL/GenBank/DDBJ databases">
        <title>Lujinxingia litoralis gen. nov., sp. nov. and Lujinxingia sediminis gen. nov., sp. nov., new members in the order Bradymonadales, isolated from coastal sediment.</title>
        <authorList>
            <person name="Li C.-M."/>
        </authorList>
    </citation>
    <scope>NUCLEOTIDE SEQUENCE [LARGE SCALE GENOMIC DNA]</scope>
    <source>
        <strain evidence="3 4">SEH01</strain>
    </source>
</reference>
<evidence type="ECO:0000259" key="2">
    <source>
        <dbReference type="Pfam" id="PF04909"/>
    </source>
</evidence>
<evidence type="ECO:0000313" key="4">
    <source>
        <dbReference type="Proteomes" id="UP000282926"/>
    </source>
</evidence>
<dbReference type="InterPro" id="IPR032466">
    <property type="entry name" value="Metal_Hydrolase"/>
</dbReference>
<dbReference type="Gene3D" id="3.20.20.140">
    <property type="entry name" value="Metal-dependent hydrolases"/>
    <property type="match status" value="1"/>
</dbReference>
<evidence type="ECO:0000313" key="3">
    <source>
        <dbReference type="EMBL" id="RVU43606.1"/>
    </source>
</evidence>
<comment type="caution">
    <text evidence="3">The sequence shown here is derived from an EMBL/GenBank/DDBJ whole genome shotgun (WGS) entry which is preliminary data.</text>
</comment>
<dbReference type="SUPFAM" id="SSF51556">
    <property type="entry name" value="Metallo-dependent hydrolases"/>
    <property type="match status" value="1"/>
</dbReference>
<sequence>MTSPKNTNCRFFAIVSRFRGLPSGALPPLETTMIIDAHVHLMGINPRNGCYVSPKLSGGWAFAWLSRALGLAGVSREDLDQAYAAQVLRWVEESELDAAGLLAFDAIYDAAGHYDHERTRVYISNDYLFEVCARSEKLLPIASVNPQRRDAIDELERVVERGAVAIKLLPNSQDIDLGRESYRGFWEKMAALNIPLLTHTSFEHTIPPVNQAWGKPERLRLPLECGTRVIAAHCAGSGVVHPFREDYDQWRQMLDDYPNLYGDISAMASLSRFPYIHKVLGDATARSRVIMGSDFPVPANPWVFANQIGWARARELHAMENPLQRNLEIFRALGVDDAMLTRAASVLCLPEAAAAHTTRGAGE</sequence>
<dbReference type="PANTHER" id="PTHR21240:SF28">
    <property type="entry name" value="ISO-OROTATE DECARBOXYLASE (EUROFUNG)"/>
    <property type="match status" value="1"/>
</dbReference>
<organism evidence="3 4">
    <name type="scientific">Lujinxingia sediminis</name>
    <dbReference type="NCBI Taxonomy" id="2480984"/>
    <lineage>
        <taxon>Bacteria</taxon>
        <taxon>Deltaproteobacteria</taxon>
        <taxon>Bradymonadales</taxon>
        <taxon>Lujinxingiaceae</taxon>
        <taxon>Lujinxingia</taxon>
    </lineage>
</organism>
<dbReference type="Pfam" id="PF04909">
    <property type="entry name" value="Amidohydro_2"/>
    <property type="match status" value="1"/>
</dbReference>
<dbReference type="InterPro" id="IPR032465">
    <property type="entry name" value="ACMSD"/>
</dbReference>
<accession>A0ABY0CTC3</accession>
<protein>
    <recommendedName>
        <fullName evidence="2">Amidohydrolase-related domain-containing protein</fullName>
    </recommendedName>
</protein>
<gene>
    <name evidence="3" type="ORF">EA187_12325</name>
</gene>
<dbReference type="InterPro" id="IPR006680">
    <property type="entry name" value="Amidohydro-rel"/>
</dbReference>
<dbReference type="Proteomes" id="UP000282926">
    <property type="component" value="Unassembled WGS sequence"/>
</dbReference>